<reference evidence="1 2" key="1">
    <citation type="journal article" date="2011" name="BMC Genomics">
        <title>Genome sequencing reveals diversification of virulence factor content and possible host adaptation in distinct subpopulations of Salmonella enterica.</title>
        <authorList>
            <person name="den Bakker H.C."/>
            <person name="Moreno Switt A.I."/>
            <person name="Govoni G."/>
            <person name="Cummings C.A."/>
            <person name="Ranieri M.L."/>
            <person name="Degoricija L."/>
            <person name="Hoelzer K."/>
            <person name="Rodriguez-Rivera L.D."/>
            <person name="Brown S."/>
            <person name="Bolchacova E."/>
            <person name="Furtado M.R."/>
            <person name="Wiedmann M."/>
        </authorList>
    </citation>
    <scope>NUCLEOTIDE SEQUENCE [LARGE SCALE GENOMIC DNA]</scope>
    <source>
        <strain evidence="1 2">R6-377</strain>
    </source>
</reference>
<evidence type="ECO:0000313" key="1">
    <source>
        <dbReference type="EMBL" id="EHC45343.1"/>
    </source>
</evidence>
<feature type="non-terminal residue" evidence="1">
    <location>
        <position position="53"/>
    </location>
</feature>
<dbReference type="AlphaFoldDB" id="G5LJG5"/>
<organism evidence="1 2">
    <name type="scientific">Salmonella enterica subsp. enterica serovar Alachua str. R6-377</name>
    <dbReference type="NCBI Taxonomy" id="913241"/>
    <lineage>
        <taxon>Bacteria</taxon>
        <taxon>Pseudomonadati</taxon>
        <taxon>Pseudomonadota</taxon>
        <taxon>Gammaproteobacteria</taxon>
        <taxon>Enterobacterales</taxon>
        <taxon>Enterobacteriaceae</taxon>
        <taxon>Salmonella</taxon>
    </lineage>
</organism>
<sequence>MISRDCTYTGNGELSGIRDSLRGSVVYSYDRSGYLTGRSGQMYDHHRYYYDNN</sequence>
<accession>G5LJG5</accession>
<dbReference type="Proteomes" id="UP000004642">
    <property type="component" value="Unassembled WGS sequence"/>
</dbReference>
<protein>
    <submittedName>
        <fullName evidence="1">Putative RHS-family protein</fullName>
    </submittedName>
</protein>
<name>G5LJG5_SALET</name>
<comment type="caution">
    <text evidence="1">The sequence shown here is derived from an EMBL/GenBank/DDBJ whole genome shotgun (WGS) entry which is preliminary data.</text>
</comment>
<gene>
    <name evidence="1" type="ORF">LTSEALA_0441</name>
</gene>
<evidence type="ECO:0000313" key="2">
    <source>
        <dbReference type="Proteomes" id="UP000004642"/>
    </source>
</evidence>
<dbReference type="EMBL" id="AFCJ01000194">
    <property type="protein sequence ID" value="EHC45343.1"/>
    <property type="molecule type" value="Genomic_DNA"/>
</dbReference>
<proteinExistence type="predicted"/>